<dbReference type="SMART" id="SM00060">
    <property type="entry name" value="FN3"/>
    <property type="match status" value="1"/>
</dbReference>
<dbReference type="Proteomes" id="UP001652640">
    <property type="component" value="Chromosome 20"/>
</dbReference>
<reference evidence="28" key="1">
    <citation type="journal article" date="2022" name="J. Hered.">
        <title>A De Novo Chromosome-Level Genome Assembly of the White-Tailed Deer, Odocoileus Virginianus.</title>
        <authorList>
            <person name="London E.W."/>
            <person name="Roca A.L."/>
            <person name="Novakofski J.E."/>
            <person name="Mateus-Pinilla N.E."/>
        </authorList>
    </citation>
    <scope>NUCLEOTIDE SEQUENCE [LARGE SCALE GENOMIC DNA]</scope>
</reference>
<evidence type="ECO:0000256" key="7">
    <source>
        <dbReference type="ARBA" id="ARBA00022737"/>
    </source>
</evidence>
<dbReference type="InterPro" id="IPR007110">
    <property type="entry name" value="Ig-like_dom"/>
</dbReference>
<feature type="domain" description="Fibronectin type-III" evidence="27">
    <location>
        <begin position="464"/>
        <end position="562"/>
    </location>
</feature>
<gene>
    <name evidence="29" type="primary">LRFN3</name>
</gene>
<dbReference type="SUPFAM" id="SSF48726">
    <property type="entry name" value="Immunoglobulin"/>
    <property type="match status" value="1"/>
</dbReference>
<proteinExistence type="inferred from homology"/>
<evidence type="ECO:0000256" key="1">
    <source>
        <dbReference type="ARBA" id="ARBA00004251"/>
    </source>
</evidence>
<evidence type="ECO:0000256" key="19">
    <source>
        <dbReference type="ARBA" id="ARBA00037389"/>
    </source>
</evidence>
<dbReference type="PANTHER" id="PTHR45842:SF5">
    <property type="entry name" value="LEUCINE-RICH REPEAT AND FIBRONECTIN TYPE-III DOMAIN-CONTAINING PROTEIN 3"/>
    <property type="match status" value="1"/>
</dbReference>
<keyword evidence="7" id="KW-0677">Repeat</keyword>
<dbReference type="GeneID" id="110123681"/>
<feature type="transmembrane region" description="Helical" evidence="25">
    <location>
        <begin position="573"/>
        <end position="598"/>
    </location>
</feature>
<dbReference type="GO" id="GO:0007155">
    <property type="term" value="P:cell adhesion"/>
    <property type="evidence" value="ECO:0007669"/>
    <property type="project" value="UniProtKB-KW"/>
</dbReference>
<evidence type="ECO:0000256" key="18">
    <source>
        <dbReference type="ARBA" id="ARBA00034111"/>
    </source>
</evidence>
<evidence type="ECO:0000256" key="4">
    <source>
        <dbReference type="ARBA" id="ARBA00022614"/>
    </source>
</evidence>
<sequence length="665" mass="70070">MSLHKSLPRTLWTFGQPCPSLTSSSPADGISRPPLPAMAVLPLLLCLLPLAPASSPPQPASPSPCPRRCRCQTQSLPLSVLCPGAGLLFVPPSLDRRAAELRLADNFIATVRRRDLANMTGLLHLSLSRNTIRHVAAGAFADLRALRALHLDGNRLTSLGEGQLRGLVNLRHLILSNNQLAALAAGALDDCAETLEDLDLSYNNLEQLPWEALGRLGNVNTLGLDHNLLASVPAGAFSRLHKLARLDMTSNRLTTIPPDPLFSRLPLLARPRGSPASALVLAFGGNPLHCNCELVWLRRLAREDDLEACASPPALGGRYFWAVGEEEFVCEPPVVTHRSPPLAVPAGRPAALRCRAVGDPEPRVRWVSPQGRLLGNSSRARAFPNGTLELLVTEPGDGGIFTCIAANAAGEATAAVELTVGPPPPPQLANSTSCDPPRDGEPDALTPPSAASASASAKAAEAGPPTDRGVQVTEHGATAALVQWPDQRPIPGIRMYQIQYNSSADDILVYRMIPAESSSFLLTDLASGRTYDLCVLAVYEDGATGLTATRPVGCNRFSTEPALRPCGAPHAPFLGGTMIIALGGVIVASVLVFIFVLLMRYKVHGGQPPGKTKASAPVSSVCSQTNGALGPTPAPPAPEPTAPRAHTVVQLDCEPWGPSHEPTGP</sequence>
<dbReference type="Pfam" id="PF13855">
    <property type="entry name" value="LRR_8"/>
    <property type="match status" value="2"/>
</dbReference>
<dbReference type="SMART" id="SM00369">
    <property type="entry name" value="LRR_TYP"/>
    <property type="match status" value="6"/>
</dbReference>
<evidence type="ECO:0000256" key="22">
    <source>
        <dbReference type="ARBA" id="ARBA00039193"/>
    </source>
</evidence>
<evidence type="ECO:0000256" key="6">
    <source>
        <dbReference type="ARBA" id="ARBA00022729"/>
    </source>
</evidence>
<comment type="function">
    <text evidence="19">Cell adhesion molecule that mediates homophilic cell-cell adhesion in a Ca(2+)-independent manner. Promotes neurite outgrowth in hippocampal neurons.</text>
</comment>
<comment type="subunit">
    <text evidence="21">Can form heteromeric complexes with LRFN1, LRFN2, LRFN4 and LRFN5. Able to form homomeric complexes across cell junctions, between adjacent cells. Does not interact with DLG4.</text>
</comment>
<protein>
    <recommendedName>
        <fullName evidence="22">Leucine-rich repeat and fibronectin type-III domain-containing protein 3</fullName>
    </recommendedName>
    <alternativeName>
        <fullName evidence="23">Synaptic adhesion-like molecule 4</fullName>
    </alternativeName>
</protein>
<evidence type="ECO:0000259" key="27">
    <source>
        <dbReference type="PROSITE" id="PS50853"/>
    </source>
</evidence>
<keyword evidence="12" id="KW-1015">Disulfide bond</keyword>
<feature type="domain" description="Ig-like" evidence="26">
    <location>
        <begin position="332"/>
        <end position="419"/>
    </location>
</feature>
<organism evidence="28 29">
    <name type="scientific">Odocoileus virginianus</name>
    <name type="common">White-tailed deer</name>
    <dbReference type="NCBI Taxonomy" id="9874"/>
    <lineage>
        <taxon>Eukaryota</taxon>
        <taxon>Metazoa</taxon>
        <taxon>Chordata</taxon>
        <taxon>Craniata</taxon>
        <taxon>Vertebrata</taxon>
        <taxon>Euteleostomi</taxon>
        <taxon>Mammalia</taxon>
        <taxon>Eutheria</taxon>
        <taxon>Laurasiatheria</taxon>
        <taxon>Artiodactyla</taxon>
        <taxon>Ruminantia</taxon>
        <taxon>Pecora</taxon>
        <taxon>Cervidae</taxon>
        <taxon>Odocoileinae</taxon>
        <taxon>Odocoileus</taxon>
    </lineage>
</organism>
<evidence type="ECO:0000256" key="3">
    <source>
        <dbReference type="ARBA" id="ARBA00022475"/>
    </source>
</evidence>
<keyword evidence="3" id="KW-1003">Cell membrane</keyword>
<comment type="similarity">
    <text evidence="20">Belongs to the LRFN family.</text>
</comment>
<dbReference type="FunFam" id="2.60.40.10:FF:000235">
    <property type="entry name" value="Leucine-rich repeat and fibronectin type III domain-containing 2"/>
    <property type="match status" value="1"/>
</dbReference>
<evidence type="ECO:0000256" key="12">
    <source>
        <dbReference type="ARBA" id="ARBA00023157"/>
    </source>
</evidence>
<dbReference type="RefSeq" id="XP_020727485.1">
    <property type="nucleotide sequence ID" value="XM_020871826.2"/>
</dbReference>
<dbReference type="InterPro" id="IPR050467">
    <property type="entry name" value="LRFN"/>
</dbReference>
<keyword evidence="11 25" id="KW-0472">Membrane</keyword>
<dbReference type="PANTHER" id="PTHR45842">
    <property type="entry name" value="SYNAPTIC ADHESION-LIKE MOLECULE SALM"/>
    <property type="match status" value="1"/>
</dbReference>
<dbReference type="GO" id="GO:0030425">
    <property type="term" value="C:dendrite"/>
    <property type="evidence" value="ECO:0007669"/>
    <property type="project" value="UniProtKB-SubCell"/>
</dbReference>
<evidence type="ECO:0000256" key="14">
    <source>
        <dbReference type="ARBA" id="ARBA00023257"/>
    </source>
</evidence>
<name>A0A6J0VTJ0_ODOVR</name>
<keyword evidence="5 25" id="KW-0812">Transmembrane</keyword>
<dbReference type="InterPro" id="IPR032675">
    <property type="entry name" value="LRR_dom_sf"/>
</dbReference>
<dbReference type="Pfam" id="PF07679">
    <property type="entry name" value="I-set"/>
    <property type="match status" value="1"/>
</dbReference>
<dbReference type="InterPro" id="IPR013098">
    <property type="entry name" value="Ig_I-set"/>
</dbReference>
<dbReference type="SMART" id="SM00409">
    <property type="entry name" value="IG"/>
    <property type="match status" value="1"/>
</dbReference>
<dbReference type="InterPro" id="IPR003598">
    <property type="entry name" value="Ig_sub2"/>
</dbReference>
<feature type="compositionally biased region" description="Polar residues" evidence="24">
    <location>
        <begin position="617"/>
        <end position="627"/>
    </location>
</feature>
<dbReference type="SUPFAM" id="SSF49265">
    <property type="entry name" value="Fibronectin type III"/>
    <property type="match status" value="1"/>
</dbReference>
<dbReference type="Gene3D" id="2.60.40.10">
    <property type="entry name" value="Immunoglobulins"/>
    <property type="match status" value="2"/>
</dbReference>
<dbReference type="GO" id="GO:0048787">
    <property type="term" value="C:presynaptic active zone membrane"/>
    <property type="evidence" value="ECO:0007669"/>
    <property type="project" value="TreeGrafter"/>
</dbReference>
<evidence type="ECO:0000256" key="21">
    <source>
        <dbReference type="ARBA" id="ARBA00038550"/>
    </source>
</evidence>
<feature type="compositionally biased region" description="Low complexity" evidence="24">
    <location>
        <begin position="447"/>
        <end position="465"/>
    </location>
</feature>
<keyword evidence="4" id="KW-0433">Leucine-rich repeat</keyword>
<dbReference type="PROSITE" id="PS50853">
    <property type="entry name" value="FN3"/>
    <property type="match status" value="1"/>
</dbReference>
<dbReference type="InterPro" id="IPR001611">
    <property type="entry name" value="Leu-rich_rpt"/>
</dbReference>
<evidence type="ECO:0000256" key="13">
    <source>
        <dbReference type="ARBA" id="ARBA00023180"/>
    </source>
</evidence>
<evidence type="ECO:0000256" key="15">
    <source>
        <dbReference type="ARBA" id="ARBA00023273"/>
    </source>
</evidence>
<dbReference type="SMART" id="SM00408">
    <property type="entry name" value="IGc2"/>
    <property type="match status" value="1"/>
</dbReference>
<keyword evidence="8" id="KW-0130">Cell adhesion</keyword>
<dbReference type="InterPro" id="IPR003961">
    <property type="entry name" value="FN3_dom"/>
</dbReference>
<evidence type="ECO:0000256" key="17">
    <source>
        <dbReference type="ARBA" id="ARBA00034100"/>
    </source>
</evidence>
<keyword evidence="28" id="KW-1185">Reference proteome</keyword>
<evidence type="ECO:0000256" key="11">
    <source>
        <dbReference type="ARBA" id="ARBA00023136"/>
    </source>
</evidence>
<keyword evidence="6" id="KW-0732">Signal</keyword>
<keyword evidence="9 25" id="KW-1133">Transmembrane helix</keyword>
<feature type="region of interest" description="Disordered" evidence="24">
    <location>
        <begin position="607"/>
        <end position="665"/>
    </location>
</feature>
<dbReference type="Pfam" id="PF00041">
    <property type="entry name" value="fn3"/>
    <property type="match status" value="1"/>
</dbReference>
<evidence type="ECO:0000256" key="9">
    <source>
        <dbReference type="ARBA" id="ARBA00022989"/>
    </source>
</evidence>
<dbReference type="InterPro" id="IPR036179">
    <property type="entry name" value="Ig-like_dom_sf"/>
</dbReference>
<dbReference type="FunFam" id="3.80.10.10:FF:000019">
    <property type="entry name" value="leucine-rich repeat and fibronectin type III domain-containing protein 1"/>
    <property type="match status" value="1"/>
</dbReference>
<keyword evidence="16" id="KW-0393">Immunoglobulin domain</keyword>
<evidence type="ECO:0000256" key="5">
    <source>
        <dbReference type="ARBA" id="ARBA00022692"/>
    </source>
</evidence>
<dbReference type="Gene3D" id="3.80.10.10">
    <property type="entry name" value="Ribonuclease Inhibitor"/>
    <property type="match status" value="2"/>
</dbReference>
<evidence type="ECO:0000256" key="25">
    <source>
        <dbReference type="SAM" id="Phobius"/>
    </source>
</evidence>
<dbReference type="GO" id="GO:0009986">
    <property type="term" value="C:cell surface"/>
    <property type="evidence" value="ECO:0007669"/>
    <property type="project" value="TreeGrafter"/>
</dbReference>
<evidence type="ECO:0000256" key="16">
    <source>
        <dbReference type="ARBA" id="ARBA00023319"/>
    </source>
</evidence>
<dbReference type="FunFam" id="2.60.40.10:FF:000091">
    <property type="entry name" value="Leucine-rich repeat and fibronectin type III domain-containing protein 1"/>
    <property type="match status" value="1"/>
</dbReference>
<reference evidence="29" key="2">
    <citation type="submission" date="2025-08" db="UniProtKB">
        <authorList>
            <consortium name="RefSeq"/>
        </authorList>
    </citation>
    <scope>IDENTIFICATION</scope>
    <source>
        <tissue evidence="29">Tongue muscle</tissue>
    </source>
</reference>
<dbReference type="CDD" id="cd00063">
    <property type="entry name" value="FN3"/>
    <property type="match status" value="1"/>
</dbReference>
<dbReference type="InterPro" id="IPR000483">
    <property type="entry name" value="Cys-rich_flank_reg_C"/>
</dbReference>
<feature type="compositionally biased region" description="Pro residues" evidence="24">
    <location>
        <begin position="632"/>
        <end position="641"/>
    </location>
</feature>
<evidence type="ECO:0000313" key="28">
    <source>
        <dbReference type="Proteomes" id="UP001652640"/>
    </source>
</evidence>
<dbReference type="SMART" id="SM00082">
    <property type="entry name" value="LRRCT"/>
    <property type="match status" value="1"/>
</dbReference>
<dbReference type="InterPro" id="IPR013783">
    <property type="entry name" value="Ig-like_fold"/>
</dbReference>
<dbReference type="PROSITE" id="PS50835">
    <property type="entry name" value="IG_LIKE"/>
    <property type="match status" value="1"/>
</dbReference>
<feature type="region of interest" description="Disordered" evidence="24">
    <location>
        <begin position="418"/>
        <end position="470"/>
    </location>
</feature>
<keyword evidence="13" id="KW-0325">Glycoprotein</keyword>
<dbReference type="FunFam" id="3.80.10.10:FF:000209">
    <property type="entry name" value="leucine-rich repeat and fibronectin type-III domain-containing protein 3"/>
    <property type="match status" value="1"/>
</dbReference>
<keyword evidence="14" id="KW-0628">Postsynaptic cell membrane</keyword>
<evidence type="ECO:0000256" key="10">
    <source>
        <dbReference type="ARBA" id="ARBA00023018"/>
    </source>
</evidence>
<evidence type="ECO:0000256" key="8">
    <source>
        <dbReference type="ARBA" id="ARBA00022889"/>
    </source>
</evidence>
<evidence type="ECO:0000256" key="2">
    <source>
        <dbReference type="ARBA" id="ARBA00004279"/>
    </source>
</evidence>
<dbReference type="InterPro" id="IPR003591">
    <property type="entry name" value="Leu-rich_rpt_typical-subtyp"/>
</dbReference>
<dbReference type="GO" id="GO:0045211">
    <property type="term" value="C:postsynaptic membrane"/>
    <property type="evidence" value="ECO:0007669"/>
    <property type="project" value="UniProtKB-SubCell"/>
</dbReference>
<evidence type="ECO:0000259" key="26">
    <source>
        <dbReference type="PROSITE" id="PS50835"/>
    </source>
</evidence>
<keyword evidence="10" id="KW-0770">Synapse</keyword>
<dbReference type="SUPFAM" id="SSF52058">
    <property type="entry name" value="L domain-like"/>
    <property type="match status" value="1"/>
</dbReference>
<dbReference type="InterPro" id="IPR003599">
    <property type="entry name" value="Ig_sub"/>
</dbReference>
<evidence type="ECO:0000313" key="29">
    <source>
        <dbReference type="RefSeq" id="XP_020727485.1"/>
    </source>
</evidence>
<dbReference type="InterPro" id="IPR036116">
    <property type="entry name" value="FN3_sf"/>
</dbReference>
<evidence type="ECO:0000256" key="23">
    <source>
        <dbReference type="ARBA" id="ARBA00042496"/>
    </source>
</evidence>
<keyword evidence="15" id="KW-0966">Cell projection</keyword>
<accession>A0A6J0VTJ0</accession>
<comment type="subcellular location">
    <subcellularLocation>
        <location evidence="1">Cell membrane</location>
        <topology evidence="1">Single-pass type I membrane protein</topology>
    </subcellularLocation>
    <subcellularLocation>
        <location evidence="2">Cell projection</location>
        <location evidence="2">Dendrite</location>
    </subcellularLocation>
    <subcellularLocation>
        <location evidence="17">Postsynaptic cell membrane</location>
    </subcellularLocation>
    <subcellularLocation>
        <location evidence="18">Presynaptic cell membrane</location>
    </subcellularLocation>
</comment>
<dbReference type="AlphaFoldDB" id="A0A6J0VTJ0"/>
<evidence type="ECO:0000256" key="24">
    <source>
        <dbReference type="SAM" id="MobiDB-lite"/>
    </source>
</evidence>
<evidence type="ECO:0000256" key="20">
    <source>
        <dbReference type="ARBA" id="ARBA00038433"/>
    </source>
</evidence>